<name>A0A4Y3WE43_NITWI</name>
<proteinExistence type="predicted"/>
<evidence type="ECO:0000313" key="2">
    <source>
        <dbReference type="Proteomes" id="UP000318825"/>
    </source>
</evidence>
<dbReference type="AlphaFoldDB" id="A0A4Y3WE43"/>
<reference evidence="1 2" key="1">
    <citation type="submission" date="2019-06" db="EMBL/GenBank/DDBJ databases">
        <title>Whole genome shotgun sequence of Nitrobacter winogradskyi NBRC 14297.</title>
        <authorList>
            <person name="Hosoyama A."/>
            <person name="Uohara A."/>
            <person name="Ohji S."/>
            <person name="Ichikawa N."/>
        </authorList>
    </citation>
    <scope>NUCLEOTIDE SEQUENCE [LARGE SCALE GENOMIC DNA]</scope>
    <source>
        <strain evidence="1 2">NBRC 14297</strain>
    </source>
</reference>
<protein>
    <submittedName>
        <fullName evidence="1">Uncharacterized protein</fullName>
    </submittedName>
</protein>
<dbReference type="Proteomes" id="UP000318825">
    <property type="component" value="Unassembled WGS sequence"/>
</dbReference>
<evidence type="ECO:0000313" key="1">
    <source>
        <dbReference type="EMBL" id="GEC16915.1"/>
    </source>
</evidence>
<accession>A0A4Y3WE43</accession>
<sequence length="218" mass="23638">MKHAAGEAPVVVELVLDPAAISRGLQIEPRERLAVADARGIRRVRQANGIAVRETARKSEPLEIVVTGVEFNERLVAEMQIESARNQITVQVTALDIAGALLLEQIDAVANILRFSDMPAKIAVGQDRRTGRMAAAEATIKRIGRPLLNEVEHAGRARGSIKCARQPVDDLDTLIHFDRLGRGGDDIHAVEMAIGYRISLHAAGLRATDIGATARFHL</sequence>
<comment type="caution">
    <text evidence="1">The sequence shown here is derived from an EMBL/GenBank/DDBJ whole genome shotgun (WGS) entry which is preliminary data.</text>
</comment>
<organism evidence="1 2">
    <name type="scientific">Nitrobacter winogradskyi</name>
    <name type="common">Nitrobacter agilis</name>
    <dbReference type="NCBI Taxonomy" id="913"/>
    <lineage>
        <taxon>Bacteria</taxon>
        <taxon>Pseudomonadati</taxon>
        <taxon>Pseudomonadota</taxon>
        <taxon>Alphaproteobacteria</taxon>
        <taxon>Hyphomicrobiales</taxon>
        <taxon>Nitrobacteraceae</taxon>
        <taxon>Nitrobacter</taxon>
    </lineage>
</organism>
<dbReference type="EMBL" id="BJNF01000081">
    <property type="protein sequence ID" value="GEC16915.1"/>
    <property type="molecule type" value="Genomic_DNA"/>
</dbReference>
<gene>
    <name evidence="1" type="ORF">NWI01_28070</name>
</gene>